<feature type="transmembrane region" description="Helical" evidence="6">
    <location>
        <begin position="125"/>
        <end position="146"/>
    </location>
</feature>
<feature type="signal peptide" evidence="7">
    <location>
        <begin position="1"/>
        <end position="22"/>
    </location>
</feature>
<comment type="similarity">
    <text evidence="2">Belongs to the TMEM19 family.</text>
</comment>
<evidence type="ECO:0000256" key="7">
    <source>
        <dbReference type="SAM" id="SignalP"/>
    </source>
</evidence>
<feature type="transmembrane region" description="Helical" evidence="6">
    <location>
        <begin position="32"/>
        <end position="58"/>
    </location>
</feature>
<feature type="transmembrane region" description="Helical" evidence="6">
    <location>
        <begin position="212"/>
        <end position="238"/>
    </location>
</feature>
<gene>
    <name evidence="8" type="ORF">GSMUA_148660.1</name>
</gene>
<keyword evidence="3 6" id="KW-0812">Transmembrane</keyword>
<evidence type="ECO:0000256" key="3">
    <source>
        <dbReference type="ARBA" id="ARBA00022692"/>
    </source>
</evidence>
<evidence type="ECO:0000256" key="4">
    <source>
        <dbReference type="ARBA" id="ARBA00022989"/>
    </source>
</evidence>
<dbReference type="Pfam" id="PF01940">
    <property type="entry name" value="DUF92"/>
    <property type="match status" value="2"/>
</dbReference>
<keyword evidence="5 6" id="KW-0472">Membrane</keyword>
<protein>
    <submittedName>
        <fullName evidence="8">(wild Malaysian banana) hypothetical protein</fullName>
    </submittedName>
</protein>
<feature type="chain" id="PRO_5034414924" evidence="7">
    <location>
        <begin position="23"/>
        <end position="328"/>
    </location>
</feature>
<reference evidence="8" key="1">
    <citation type="submission" date="2021-03" db="EMBL/GenBank/DDBJ databases">
        <authorList>
            <consortium name="Genoscope - CEA"/>
            <person name="William W."/>
        </authorList>
    </citation>
    <scope>NUCLEOTIDE SEQUENCE</scope>
    <source>
        <strain evidence="8">Doubled-haploid Pahang</strain>
    </source>
</reference>
<keyword evidence="7" id="KW-0732">Signal</keyword>
<dbReference type="EMBL" id="HG996471">
    <property type="protein sequence ID" value="CAG1845071.1"/>
    <property type="molecule type" value="Genomic_DNA"/>
</dbReference>
<dbReference type="PANTHER" id="PTHR13353:SF8">
    <property type="entry name" value="OS01G0178200 PROTEIN"/>
    <property type="match status" value="1"/>
</dbReference>
<accession>A0A8D7ABP6</accession>
<feature type="transmembrane region" description="Helical" evidence="6">
    <location>
        <begin position="250"/>
        <end position="274"/>
    </location>
</feature>
<evidence type="ECO:0000313" key="8">
    <source>
        <dbReference type="EMBL" id="CAG1845071.1"/>
    </source>
</evidence>
<organism evidence="8">
    <name type="scientific">Musa acuminata subsp. malaccensis</name>
    <name type="common">Wild banana</name>
    <name type="synonym">Musa malaccensis</name>
    <dbReference type="NCBI Taxonomy" id="214687"/>
    <lineage>
        <taxon>Eukaryota</taxon>
        <taxon>Viridiplantae</taxon>
        <taxon>Streptophyta</taxon>
        <taxon>Embryophyta</taxon>
        <taxon>Tracheophyta</taxon>
        <taxon>Spermatophyta</taxon>
        <taxon>Magnoliopsida</taxon>
        <taxon>Liliopsida</taxon>
        <taxon>Zingiberales</taxon>
        <taxon>Musaceae</taxon>
        <taxon>Musa</taxon>
    </lineage>
</organism>
<dbReference type="AlphaFoldDB" id="A0A8D7ABP6"/>
<evidence type="ECO:0000256" key="6">
    <source>
        <dbReference type="SAM" id="Phobius"/>
    </source>
</evidence>
<evidence type="ECO:0000256" key="2">
    <source>
        <dbReference type="ARBA" id="ARBA00009012"/>
    </source>
</evidence>
<name>A0A8D7ABP6_MUSAM</name>
<sequence length="328" mass="35093">MDGFLIRLGFSLLLSFSVAARALKRKSVDSSAVLVGIPIMVIHMLAGYRFAALLLVFFSTSSKVTRLGEAKKRATDAEFKEGGQRNCLVLAIRNLYFHCNCVIFASMIHSANFSPCFLMQVWLILLYRIQVLSNSIIATILVVIFARITQGHDRCLDSKDSTVITALLGGIVGHYACCNGDTWSSELGMLSSAQPRLITTFKKVRKGTNGGVTVHGLLAAVAAGFVIGVAFALVGMVTTECSADIAKRQLFVVPIATAAGLFGSLIDSFLGATLQFSGYCTVRKKVVGNEGPTVVKISGASILDNNAVNAVSILLTTLITSVTCMYIF</sequence>
<keyword evidence="4 6" id="KW-1133">Transmembrane helix</keyword>
<dbReference type="InterPro" id="IPR002794">
    <property type="entry name" value="DUF92_TMEM19"/>
</dbReference>
<comment type="subcellular location">
    <subcellularLocation>
        <location evidence="1">Membrane</location>
        <topology evidence="1">Multi-pass membrane protein</topology>
    </subcellularLocation>
</comment>
<dbReference type="GO" id="GO:0016020">
    <property type="term" value="C:membrane"/>
    <property type="evidence" value="ECO:0007669"/>
    <property type="project" value="UniProtKB-SubCell"/>
</dbReference>
<proteinExistence type="inferred from homology"/>
<evidence type="ECO:0000256" key="5">
    <source>
        <dbReference type="ARBA" id="ARBA00023136"/>
    </source>
</evidence>
<evidence type="ECO:0000256" key="1">
    <source>
        <dbReference type="ARBA" id="ARBA00004141"/>
    </source>
</evidence>
<dbReference type="PANTHER" id="PTHR13353">
    <property type="entry name" value="TRANSMEMBRANE PROTEIN 19"/>
    <property type="match status" value="1"/>
</dbReference>